<evidence type="ECO:0000256" key="5">
    <source>
        <dbReference type="ARBA" id="ARBA00023136"/>
    </source>
</evidence>
<evidence type="ECO:0000313" key="7">
    <source>
        <dbReference type="EMBL" id="OGY08101.1"/>
    </source>
</evidence>
<dbReference type="GO" id="GO:0005886">
    <property type="term" value="C:plasma membrane"/>
    <property type="evidence" value="ECO:0007669"/>
    <property type="project" value="UniProtKB-SubCell"/>
</dbReference>
<protein>
    <submittedName>
        <fullName evidence="7">Uncharacterized protein</fullName>
    </submittedName>
</protein>
<comment type="caution">
    <text evidence="7">The sequence shown here is derived from an EMBL/GenBank/DDBJ whole genome shotgun (WGS) entry which is preliminary data.</text>
</comment>
<dbReference type="EMBL" id="MHBW01000031">
    <property type="protein sequence ID" value="OGY08101.1"/>
    <property type="molecule type" value="Genomic_DNA"/>
</dbReference>
<keyword evidence="4 6" id="KW-1133">Transmembrane helix</keyword>
<feature type="transmembrane region" description="Helical" evidence="6">
    <location>
        <begin position="171"/>
        <end position="193"/>
    </location>
</feature>
<feature type="transmembrane region" description="Helical" evidence="6">
    <location>
        <begin position="44"/>
        <end position="66"/>
    </location>
</feature>
<evidence type="ECO:0000256" key="6">
    <source>
        <dbReference type="SAM" id="Phobius"/>
    </source>
</evidence>
<dbReference type="Proteomes" id="UP000177967">
    <property type="component" value="Unassembled WGS sequence"/>
</dbReference>
<feature type="transmembrane region" description="Helical" evidence="6">
    <location>
        <begin position="214"/>
        <end position="239"/>
    </location>
</feature>
<dbReference type="STRING" id="1797513.A2782_03750"/>
<dbReference type="PANTHER" id="PTHR30250">
    <property type="entry name" value="PST FAMILY PREDICTED COLANIC ACID TRANSPORTER"/>
    <property type="match status" value="1"/>
</dbReference>
<feature type="transmembrane region" description="Helical" evidence="6">
    <location>
        <begin position="382"/>
        <end position="404"/>
    </location>
</feature>
<feature type="transmembrane region" description="Helical" evidence="6">
    <location>
        <begin position="12"/>
        <end position="32"/>
    </location>
</feature>
<proteinExistence type="predicted"/>
<dbReference type="CDD" id="cd13128">
    <property type="entry name" value="MATE_Wzx_like"/>
    <property type="match status" value="1"/>
</dbReference>
<comment type="subcellular location">
    <subcellularLocation>
        <location evidence="1">Cell membrane</location>
        <topology evidence="1">Multi-pass membrane protein</topology>
    </subcellularLocation>
</comment>
<evidence type="ECO:0000256" key="2">
    <source>
        <dbReference type="ARBA" id="ARBA00022475"/>
    </source>
</evidence>
<organism evidence="7 8">
    <name type="scientific">Candidatus Blackburnbacteria bacterium RIFCSPHIGHO2_01_FULL_43_15b</name>
    <dbReference type="NCBI Taxonomy" id="1797513"/>
    <lineage>
        <taxon>Bacteria</taxon>
        <taxon>Candidatus Blackburniibacteriota</taxon>
    </lineage>
</organism>
<feature type="transmembrane region" description="Helical" evidence="6">
    <location>
        <begin position="110"/>
        <end position="129"/>
    </location>
</feature>
<reference evidence="7 8" key="1">
    <citation type="journal article" date="2016" name="Nat. Commun.">
        <title>Thousands of microbial genomes shed light on interconnected biogeochemical processes in an aquifer system.</title>
        <authorList>
            <person name="Anantharaman K."/>
            <person name="Brown C.T."/>
            <person name="Hug L.A."/>
            <person name="Sharon I."/>
            <person name="Castelle C.J."/>
            <person name="Probst A.J."/>
            <person name="Thomas B.C."/>
            <person name="Singh A."/>
            <person name="Wilkins M.J."/>
            <person name="Karaoz U."/>
            <person name="Brodie E.L."/>
            <person name="Williams K.H."/>
            <person name="Hubbard S.S."/>
            <person name="Banfield J.F."/>
        </authorList>
    </citation>
    <scope>NUCLEOTIDE SEQUENCE [LARGE SCALE GENOMIC DNA]</scope>
</reference>
<keyword evidence="2" id="KW-1003">Cell membrane</keyword>
<keyword evidence="5 6" id="KW-0472">Membrane</keyword>
<evidence type="ECO:0000313" key="8">
    <source>
        <dbReference type="Proteomes" id="UP000177967"/>
    </source>
</evidence>
<evidence type="ECO:0000256" key="4">
    <source>
        <dbReference type="ARBA" id="ARBA00022989"/>
    </source>
</evidence>
<dbReference type="InterPro" id="IPR050833">
    <property type="entry name" value="Poly_Biosynth_Transport"/>
</dbReference>
<dbReference type="AlphaFoldDB" id="A0A1G1UYD6"/>
<name>A0A1G1UYD6_9BACT</name>
<feature type="transmembrane region" description="Helical" evidence="6">
    <location>
        <begin position="355"/>
        <end position="376"/>
    </location>
</feature>
<feature type="transmembrane region" description="Helical" evidence="6">
    <location>
        <begin position="141"/>
        <end position="165"/>
    </location>
</feature>
<accession>A0A1G1UYD6</accession>
<sequence>MDTGRLIFKNASFQIAGKVLTVLSSLFLTWILREKLGNEGYGVYIFVTAFVLFFGNIADWGTNLIVVREASSTKLESQNTIFTSSITLRFILSFVAVILVNIVIRTSIEWQAFVLPTTIASFVLLLLSLKNSLGIILQTTMRFGALTIMEVLLSFAFLLLSLAFLVKNFNVSYVMLSWVIATGLSAFLGFWFAQGYLKRFSFDWRVSKKIIKEALPSGTLLIVFSIYNRIDILILQHYWGTANVGIYGLSYKIYETLTTVAAFIVSAAYPLLSSQKAFENIRYIYQKTFDILLISCLALFLITFILAPSVELLWGASSLPSVVPLRILSIALIFSFFNHLTGYSLIALGKQKTSLVIGVFALILNLILNLLLVPLYSYQAASVMTVVTEAFVFVCSSVALYRLANLRPSFLSFPKTIYSLLFAEKENGK</sequence>
<evidence type="ECO:0000256" key="1">
    <source>
        <dbReference type="ARBA" id="ARBA00004651"/>
    </source>
</evidence>
<dbReference type="InterPro" id="IPR002797">
    <property type="entry name" value="Polysacc_synth"/>
</dbReference>
<dbReference type="PANTHER" id="PTHR30250:SF11">
    <property type="entry name" value="O-ANTIGEN TRANSPORTER-RELATED"/>
    <property type="match status" value="1"/>
</dbReference>
<gene>
    <name evidence="7" type="ORF">A2782_03750</name>
</gene>
<feature type="transmembrane region" description="Helical" evidence="6">
    <location>
        <begin position="86"/>
        <end position="104"/>
    </location>
</feature>
<feature type="transmembrane region" description="Helical" evidence="6">
    <location>
        <begin position="284"/>
        <end position="307"/>
    </location>
</feature>
<evidence type="ECO:0000256" key="3">
    <source>
        <dbReference type="ARBA" id="ARBA00022692"/>
    </source>
</evidence>
<keyword evidence="3 6" id="KW-0812">Transmembrane</keyword>
<dbReference type="Pfam" id="PF01943">
    <property type="entry name" value="Polysacc_synt"/>
    <property type="match status" value="1"/>
</dbReference>
<feature type="transmembrane region" description="Helical" evidence="6">
    <location>
        <begin position="251"/>
        <end position="272"/>
    </location>
</feature>
<feature type="transmembrane region" description="Helical" evidence="6">
    <location>
        <begin position="327"/>
        <end position="348"/>
    </location>
</feature>